<gene>
    <name evidence="1" type="ORF">TBIB3V08_LOCUS1893</name>
</gene>
<accession>A0A7R9EQA9</accession>
<reference evidence="1" key="1">
    <citation type="submission" date="2020-11" db="EMBL/GenBank/DDBJ databases">
        <authorList>
            <person name="Tran Van P."/>
        </authorList>
    </citation>
    <scope>NUCLEOTIDE SEQUENCE</scope>
</reference>
<proteinExistence type="predicted"/>
<dbReference type="EMBL" id="OD564655">
    <property type="protein sequence ID" value="CAD7439325.1"/>
    <property type="molecule type" value="Genomic_DNA"/>
</dbReference>
<name>A0A7R9EQA9_9NEOP</name>
<sequence>MNLGNLIVRFPDTKNDESYASNYEDEIVKTEMIYNAYPGKMESASYHYTQENKFQLIVRFPDTKNVISSKNKINLLCQEDTLAHMQEERYVKLKTVLSMLSMEDIVLHMEKVGNVKPKTVLSILSMEDIVFHMEEEDIALHMEEVGNVKPRIVLNMLRKEDIVWHMEEIKLEEQSSSSSEILKSKLFIEANSDSNIEFVKGNQELSFNVLHEKEYCIPMLGTHLFEFISTQRPDVSRRDKQGKQCLPLLEDKLAKKMKRLVRANDSPMHKRLPMPNGIIQSSLTNFPSVSRNLCGLNTSRSPQCSLSCMRVHKLGISRTSVTLHDPVDTLMK</sequence>
<protein>
    <submittedName>
        <fullName evidence="1">Uncharacterized protein</fullName>
    </submittedName>
</protein>
<evidence type="ECO:0000313" key="1">
    <source>
        <dbReference type="EMBL" id="CAD7439325.1"/>
    </source>
</evidence>
<dbReference type="AlphaFoldDB" id="A0A7R9EQA9"/>
<organism evidence="1">
    <name type="scientific">Timema bartmani</name>
    <dbReference type="NCBI Taxonomy" id="61472"/>
    <lineage>
        <taxon>Eukaryota</taxon>
        <taxon>Metazoa</taxon>
        <taxon>Ecdysozoa</taxon>
        <taxon>Arthropoda</taxon>
        <taxon>Hexapoda</taxon>
        <taxon>Insecta</taxon>
        <taxon>Pterygota</taxon>
        <taxon>Neoptera</taxon>
        <taxon>Polyneoptera</taxon>
        <taxon>Phasmatodea</taxon>
        <taxon>Timematodea</taxon>
        <taxon>Timematoidea</taxon>
        <taxon>Timematidae</taxon>
        <taxon>Timema</taxon>
    </lineage>
</organism>